<evidence type="ECO:0000256" key="5">
    <source>
        <dbReference type="SAM" id="Phobius"/>
    </source>
</evidence>
<sequence length="823" mass="90258">MMMEEEEETIFDQENLLAHKEGEGNERVVWLRRVRKTAALSMAFFCLGLCLAIPGPTLLDLGARVGGNTEHMSYIFTARSVGYLIGSVVGGILFDFFDQQILLFYTLATTALATAGIPWCSALLALSLLICMQGVAIGVLDTGGNVYCIKIWGKKSAPYMQLLHFSFGIGAFLAPLMAGPFILNYDPAFLYNLTQGGSHPVNFHVPDWSDDIRFVRNVPDLTDLQTVERQKIEVSGRDINFNIFQLNFKRAPRDATNDTDIPPMLEFFNNSSESNVTNVTLEATLLPVTTSTTERPHKPTHLNPEVLSKEHADSEINSGKIKVLLKNKPQSEDEHVAVTVSPTTLILKTTSFLYTNITDDGEAGFSINETASTSNGTQEDPSPTRETQATPNPTLAAGEATKLALVTELPSSSLSTGTSTTSSTTVTTTTTASTTVPLTTSSVLMPPTSPDKTVSPQNDPTITQTPKYNSKPSAAVDEVFVNTTNGTRAEDMHENMIRLFYEKIQNVSKIQFVYFTIGLLLAINAVAFLVLYCNDQGIKYPLYSVSHEDLTRKPHSRFYKITILGLLFFFFLAYVGMEVTFGGLITTFAVGNPETNFTPSQGAALAALFWGCLALGRGISIFIARFFKPPCMIVTNLCLTVLGSIFLSFWISAGPGMLWAGTVLFGLGMSSIYPTAISWANDYYTLTGKATAVFVAGSGIGEMTIPILTGYLYENVNRMSLMYMTLVLSAVLCLLYLNLQFVACRRSKSGNRRSRSGFMRLENSEERADALDMDDIGMTDVGVTGFSENLRRRDVNGGEEDKRKQNGGFYEDSEFTKLVELSD</sequence>
<dbReference type="PANTHER" id="PTHR23121:SF9">
    <property type="entry name" value="SODIUM-DEPENDENT GLUCOSE TRANSPORTER 1"/>
    <property type="match status" value="1"/>
</dbReference>
<gene>
    <name evidence="6" type="ORF">GSLYS_00003766001</name>
</gene>
<dbReference type="AlphaFoldDB" id="A0AAV2HC46"/>
<feature type="transmembrane region" description="Helical" evidence="5">
    <location>
        <begin position="101"/>
        <end position="119"/>
    </location>
</feature>
<feature type="region of interest" description="Disordered" evidence="4">
    <location>
        <begin position="409"/>
        <end position="470"/>
    </location>
</feature>
<keyword evidence="7" id="KW-1185">Reference proteome</keyword>
<evidence type="ECO:0000256" key="4">
    <source>
        <dbReference type="SAM" id="MobiDB-lite"/>
    </source>
</evidence>
<dbReference type="SUPFAM" id="SSF103473">
    <property type="entry name" value="MFS general substrate transporter"/>
    <property type="match status" value="2"/>
</dbReference>
<accession>A0AAV2HC46</accession>
<dbReference type="Proteomes" id="UP001497497">
    <property type="component" value="Unassembled WGS sequence"/>
</dbReference>
<dbReference type="GO" id="GO:0022857">
    <property type="term" value="F:transmembrane transporter activity"/>
    <property type="evidence" value="ECO:0007669"/>
    <property type="project" value="InterPro"/>
</dbReference>
<organism evidence="6 7">
    <name type="scientific">Lymnaea stagnalis</name>
    <name type="common">Great pond snail</name>
    <name type="synonym">Helix stagnalis</name>
    <dbReference type="NCBI Taxonomy" id="6523"/>
    <lineage>
        <taxon>Eukaryota</taxon>
        <taxon>Metazoa</taxon>
        <taxon>Spiralia</taxon>
        <taxon>Lophotrochozoa</taxon>
        <taxon>Mollusca</taxon>
        <taxon>Gastropoda</taxon>
        <taxon>Heterobranchia</taxon>
        <taxon>Euthyneura</taxon>
        <taxon>Panpulmonata</taxon>
        <taxon>Hygrophila</taxon>
        <taxon>Lymnaeoidea</taxon>
        <taxon>Lymnaeidae</taxon>
        <taxon>Lymnaea</taxon>
    </lineage>
</organism>
<keyword evidence="2 5" id="KW-1133">Transmembrane helix</keyword>
<evidence type="ECO:0000256" key="1">
    <source>
        <dbReference type="ARBA" id="ARBA00022692"/>
    </source>
</evidence>
<evidence type="ECO:0008006" key="8">
    <source>
        <dbReference type="Google" id="ProtNLM"/>
    </source>
</evidence>
<comment type="caution">
    <text evidence="6">The sequence shown here is derived from an EMBL/GenBank/DDBJ whole genome shotgun (WGS) entry which is preliminary data.</text>
</comment>
<feature type="compositionally biased region" description="Low complexity" evidence="4">
    <location>
        <begin position="411"/>
        <end position="444"/>
    </location>
</feature>
<evidence type="ECO:0000256" key="2">
    <source>
        <dbReference type="ARBA" id="ARBA00022989"/>
    </source>
</evidence>
<feature type="compositionally biased region" description="Polar residues" evidence="4">
    <location>
        <begin position="367"/>
        <end position="392"/>
    </location>
</feature>
<evidence type="ECO:0000313" key="6">
    <source>
        <dbReference type="EMBL" id="CAL1529611.1"/>
    </source>
</evidence>
<feature type="transmembrane region" description="Helical" evidence="5">
    <location>
        <begin position="561"/>
        <end position="590"/>
    </location>
</feature>
<feature type="transmembrane region" description="Helical" evidence="5">
    <location>
        <begin position="631"/>
        <end position="651"/>
    </location>
</feature>
<evidence type="ECO:0000313" key="7">
    <source>
        <dbReference type="Proteomes" id="UP001497497"/>
    </source>
</evidence>
<dbReference type="PANTHER" id="PTHR23121">
    <property type="entry name" value="SODIUM-DEPENDENT GLUCOSE TRANSPORTER 1"/>
    <property type="match status" value="1"/>
</dbReference>
<dbReference type="Pfam" id="PF07690">
    <property type="entry name" value="MFS_1"/>
    <property type="match status" value="2"/>
</dbReference>
<dbReference type="InterPro" id="IPR011701">
    <property type="entry name" value="MFS"/>
</dbReference>
<feature type="transmembrane region" description="Helical" evidence="5">
    <location>
        <begin position="602"/>
        <end position="624"/>
    </location>
</feature>
<feature type="transmembrane region" description="Helical" evidence="5">
    <location>
        <begin position="161"/>
        <end position="183"/>
    </location>
</feature>
<feature type="transmembrane region" description="Helical" evidence="5">
    <location>
        <begin position="74"/>
        <end position="94"/>
    </location>
</feature>
<proteinExistence type="predicted"/>
<feature type="region of interest" description="Disordered" evidence="4">
    <location>
        <begin position="365"/>
        <end position="392"/>
    </location>
</feature>
<dbReference type="EMBL" id="CAXITT010000051">
    <property type="protein sequence ID" value="CAL1529611.1"/>
    <property type="molecule type" value="Genomic_DNA"/>
</dbReference>
<name>A0AAV2HC46_LYMST</name>
<feature type="transmembrane region" description="Helical" evidence="5">
    <location>
        <begin position="512"/>
        <end position="533"/>
    </location>
</feature>
<dbReference type="InterPro" id="IPR036259">
    <property type="entry name" value="MFS_trans_sf"/>
</dbReference>
<protein>
    <recommendedName>
        <fullName evidence="8">Sodium-dependent glucose transporter 1</fullName>
    </recommendedName>
</protein>
<reference evidence="6 7" key="1">
    <citation type="submission" date="2024-04" db="EMBL/GenBank/DDBJ databases">
        <authorList>
            <consortium name="Genoscope - CEA"/>
            <person name="William W."/>
        </authorList>
    </citation>
    <scope>NUCLEOTIDE SEQUENCE [LARGE SCALE GENOMIC DNA]</scope>
</reference>
<dbReference type="Gene3D" id="1.20.1250.20">
    <property type="entry name" value="MFS general substrate transporter like domains"/>
    <property type="match status" value="2"/>
</dbReference>
<feature type="transmembrane region" description="Helical" evidence="5">
    <location>
        <begin position="37"/>
        <end position="54"/>
    </location>
</feature>
<keyword evidence="1 5" id="KW-0812">Transmembrane</keyword>
<evidence type="ECO:0000256" key="3">
    <source>
        <dbReference type="ARBA" id="ARBA00023136"/>
    </source>
</evidence>
<feature type="transmembrane region" description="Helical" evidence="5">
    <location>
        <begin position="692"/>
        <end position="713"/>
    </location>
</feature>
<feature type="transmembrane region" description="Helical" evidence="5">
    <location>
        <begin position="657"/>
        <end position="680"/>
    </location>
</feature>
<feature type="compositionally biased region" description="Polar residues" evidence="4">
    <location>
        <begin position="450"/>
        <end position="470"/>
    </location>
</feature>
<feature type="transmembrane region" description="Helical" evidence="5">
    <location>
        <begin position="125"/>
        <end position="149"/>
    </location>
</feature>
<keyword evidence="3 5" id="KW-0472">Membrane</keyword>
<feature type="transmembrane region" description="Helical" evidence="5">
    <location>
        <begin position="719"/>
        <end position="739"/>
    </location>
</feature>